<organism evidence="1 2">
    <name type="scientific">Halteria grandinella</name>
    <dbReference type="NCBI Taxonomy" id="5974"/>
    <lineage>
        <taxon>Eukaryota</taxon>
        <taxon>Sar</taxon>
        <taxon>Alveolata</taxon>
        <taxon>Ciliophora</taxon>
        <taxon>Intramacronucleata</taxon>
        <taxon>Spirotrichea</taxon>
        <taxon>Stichotrichia</taxon>
        <taxon>Sporadotrichida</taxon>
        <taxon>Halteriidae</taxon>
        <taxon>Halteria</taxon>
    </lineage>
</organism>
<keyword evidence="2" id="KW-1185">Reference proteome</keyword>
<comment type="caution">
    <text evidence="1">The sequence shown here is derived from an EMBL/GenBank/DDBJ whole genome shotgun (WGS) entry which is preliminary data.</text>
</comment>
<sequence>MTYLSSYANYQLKKMSKQWQKRRMSIKLKCYQTINQACTFSFTCSTPMPISFYFVRLITTLQYFPSLDCILVQ</sequence>
<reference evidence="1" key="1">
    <citation type="submission" date="2019-06" db="EMBL/GenBank/DDBJ databases">
        <authorList>
            <person name="Zheng W."/>
        </authorList>
    </citation>
    <scope>NUCLEOTIDE SEQUENCE</scope>
    <source>
        <strain evidence="1">QDHG01</strain>
    </source>
</reference>
<dbReference type="Proteomes" id="UP000785679">
    <property type="component" value="Unassembled WGS sequence"/>
</dbReference>
<evidence type="ECO:0000313" key="1">
    <source>
        <dbReference type="EMBL" id="TNV77826.1"/>
    </source>
</evidence>
<name>A0A8J8T183_HALGN</name>
<accession>A0A8J8T183</accession>
<gene>
    <name evidence="1" type="ORF">FGO68_gene13654</name>
</gene>
<proteinExistence type="predicted"/>
<dbReference type="AlphaFoldDB" id="A0A8J8T183"/>
<protein>
    <submittedName>
        <fullName evidence="1">Uncharacterized protein</fullName>
    </submittedName>
</protein>
<evidence type="ECO:0000313" key="2">
    <source>
        <dbReference type="Proteomes" id="UP000785679"/>
    </source>
</evidence>
<dbReference type="EMBL" id="RRYP01011291">
    <property type="protein sequence ID" value="TNV77826.1"/>
    <property type="molecule type" value="Genomic_DNA"/>
</dbReference>